<sequence>MPADLLPWLKLPPNMSVSAGFLMEATADLVKPWSVVMHILPEATCQARLEALPRMLAFVVDGESFALPTSALLEHEASYFYAVVLHQPYAIDKAGAAVFALQVHLPPALFGRVIKYLLYKHLDTRDLSATNITLLHCTLKFWCIKWFERSPTLFSFDATLSSAKIALLEKNKAASLPYEGDYDFEWAFGANAVTRFSVLLGDIGGDVLVGLGPREPHVEPGNFPGWFIHVQASEKAYVLHKAKSFAYMEKRPVTFERGDILTLDVAFRLEARDVQQPLFPSIGLRPCVDKLGTRHGCHVAFYG</sequence>
<dbReference type="KEGG" id="spar:SPRG_10200"/>
<dbReference type="EMBL" id="KK583239">
    <property type="protein sequence ID" value="KDO24667.1"/>
    <property type="molecule type" value="Genomic_DNA"/>
</dbReference>
<dbReference type="RefSeq" id="XP_012204548.1">
    <property type="nucleotide sequence ID" value="XM_012349158.1"/>
</dbReference>
<protein>
    <submittedName>
        <fullName evidence="1">Uncharacterized protein</fullName>
    </submittedName>
</protein>
<dbReference type="AlphaFoldDB" id="A0A067CD14"/>
<accession>A0A067CD14</accession>
<dbReference type="OrthoDB" id="10424213at2759"/>
<evidence type="ECO:0000313" key="2">
    <source>
        <dbReference type="Proteomes" id="UP000030745"/>
    </source>
</evidence>
<dbReference type="VEuPathDB" id="FungiDB:SPRG_10200"/>
<gene>
    <name evidence="1" type="ORF">SPRG_10200</name>
</gene>
<proteinExistence type="predicted"/>
<evidence type="ECO:0000313" key="1">
    <source>
        <dbReference type="EMBL" id="KDO24667.1"/>
    </source>
</evidence>
<organism evidence="1 2">
    <name type="scientific">Saprolegnia parasitica (strain CBS 223.65)</name>
    <dbReference type="NCBI Taxonomy" id="695850"/>
    <lineage>
        <taxon>Eukaryota</taxon>
        <taxon>Sar</taxon>
        <taxon>Stramenopiles</taxon>
        <taxon>Oomycota</taxon>
        <taxon>Saprolegniomycetes</taxon>
        <taxon>Saprolegniales</taxon>
        <taxon>Saprolegniaceae</taxon>
        <taxon>Saprolegnia</taxon>
    </lineage>
</organism>
<name>A0A067CD14_SAPPC</name>
<dbReference type="GeneID" id="24132321"/>
<reference evidence="1 2" key="1">
    <citation type="journal article" date="2013" name="PLoS Genet.">
        <title>Distinctive expansion of potential virulence genes in the genome of the oomycete fish pathogen Saprolegnia parasitica.</title>
        <authorList>
            <person name="Jiang R.H."/>
            <person name="de Bruijn I."/>
            <person name="Haas B.J."/>
            <person name="Belmonte R."/>
            <person name="Lobach L."/>
            <person name="Christie J."/>
            <person name="van den Ackerveken G."/>
            <person name="Bottin A."/>
            <person name="Bulone V."/>
            <person name="Diaz-Moreno S.M."/>
            <person name="Dumas B."/>
            <person name="Fan L."/>
            <person name="Gaulin E."/>
            <person name="Govers F."/>
            <person name="Grenville-Briggs L.J."/>
            <person name="Horner N.R."/>
            <person name="Levin J.Z."/>
            <person name="Mammella M."/>
            <person name="Meijer H.J."/>
            <person name="Morris P."/>
            <person name="Nusbaum C."/>
            <person name="Oome S."/>
            <person name="Phillips A.J."/>
            <person name="van Rooyen D."/>
            <person name="Rzeszutek E."/>
            <person name="Saraiva M."/>
            <person name="Secombes C.J."/>
            <person name="Seidl M.F."/>
            <person name="Snel B."/>
            <person name="Stassen J.H."/>
            <person name="Sykes S."/>
            <person name="Tripathy S."/>
            <person name="van den Berg H."/>
            <person name="Vega-Arreguin J.C."/>
            <person name="Wawra S."/>
            <person name="Young S.K."/>
            <person name="Zeng Q."/>
            <person name="Dieguez-Uribeondo J."/>
            <person name="Russ C."/>
            <person name="Tyler B.M."/>
            <person name="van West P."/>
        </authorList>
    </citation>
    <scope>NUCLEOTIDE SEQUENCE [LARGE SCALE GENOMIC DNA]</scope>
    <source>
        <strain evidence="1 2">CBS 223.65</strain>
    </source>
</reference>
<dbReference type="Proteomes" id="UP000030745">
    <property type="component" value="Unassembled WGS sequence"/>
</dbReference>
<keyword evidence="2" id="KW-1185">Reference proteome</keyword>